<name>A0ABT4VT81_9HYPH</name>
<organism evidence="1 2">
    <name type="scientific">Hoeflea poritis</name>
    <dbReference type="NCBI Taxonomy" id="2993659"/>
    <lineage>
        <taxon>Bacteria</taxon>
        <taxon>Pseudomonadati</taxon>
        <taxon>Pseudomonadota</taxon>
        <taxon>Alphaproteobacteria</taxon>
        <taxon>Hyphomicrobiales</taxon>
        <taxon>Rhizobiaceae</taxon>
        <taxon>Hoeflea</taxon>
    </lineage>
</organism>
<evidence type="ECO:0000313" key="1">
    <source>
        <dbReference type="EMBL" id="MDA4847922.1"/>
    </source>
</evidence>
<dbReference type="Proteomes" id="UP001148313">
    <property type="component" value="Unassembled WGS sequence"/>
</dbReference>
<reference evidence="1" key="1">
    <citation type="submission" date="2022-11" db="EMBL/GenBank/DDBJ databases">
        <title>Hoeflea poritis sp. nov., isolated from scleractinian coral Porites lutea.</title>
        <authorList>
            <person name="Zhang G."/>
            <person name="Wei Q."/>
            <person name="Cai L."/>
        </authorList>
    </citation>
    <scope>NUCLEOTIDE SEQUENCE</scope>
    <source>
        <strain evidence="1">E7-10</strain>
    </source>
</reference>
<dbReference type="RefSeq" id="WP_271091767.1">
    <property type="nucleotide sequence ID" value="NZ_JAPJZH010000017.1"/>
</dbReference>
<evidence type="ECO:0000313" key="2">
    <source>
        <dbReference type="Proteomes" id="UP001148313"/>
    </source>
</evidence>
<comment type="caution">
    <text evidence="1">The sequence shown here is derived from an EMBL/GenBank/DDBJ whole genome shotgun (WGS) entry which is preliminary data.</text>
</comment>
<dbReference type="InterPro" id="IPR002837">
    <property type="entry name" value="DUF123"/>
</dbReference>
<accession>A0ABT4VT81</accession>
<proteinExistence type="predicted"/>
<dbReference type="PANTHER" id="PTHR37460:SF1">
    <property type="entry name" value="ENDONUCLEASE III"/>
    <property type="match status" value="1"/>
</dbReference>
<gene>
    <name evidence="1" type="ORF">OOZ53_21370</name>
</gene>
<dbReference type="EMBL" id="JAPJZH010000017">
    <property type="protein sequence ID" value="MDA4847922.1"/>
    <property type="molecule type" value="Genomic_DNA"/>
</dbReference>
<sequence length="164" mass="17539">MQNTCPDTVPRRLAETLSGIDGTWITAAGPAKAPRHKGAYLLLLRLAVAAQIDLRGTAHALPPGWYVYAGSARGGGGIGARTARHLRKQKTIRWHIDQLTTRAVEMSALAVPDGKECALVAHLLKTGHFAMPVRGFGSSDCRQCTAHLLAAVDPDPDLLYSPRA</sequence>
<protein>
    <submittedName>
        <fullName evidence="1">DUF123 domain-containing protein</fullName>
    </submittedName>
</protein>
<keyword evidence="2" id="KW-1185">Reference proteome</keyword>
<dbReference type="PANTHER" id="PTHR37460">
    <property type="entry name" value="ENDONUCLEASE III"/>
    <property type="match status" value="1"/>
</dbReference>
<dbReference type="Pfam" id="PF01986">
    <property type="entry name" value="DUF123"/>
    <property type="match status" value="1"/>
</dbReference>